<dbReference type="Pfam" id="PF14242">
    <property type="entry name" value="DUF4342"/>
    <property type="match status" value="1"/>
</dbReference>
<dbReference type="InterPro" id="IPR025642">
    <property type="entry name" value="DUF4342"/>
</dbReference>
<dbReference type="EMBL" id="JBHULR010000001">
    <property type="protein sequence ID" value="MFD2546109.1"/>
    <property type="molecule type" value="Genomic_DNA"/>
</dbReference>
<gene>
    <name evidence="3" type="ORF">ACFSR5_00475</name>
</gene>
<feature type="transmembrane region" description="Helical" evidence="1">
    <location>
        <begin position="43"/>
        <end position="69"/>
    </location>
</feature>
<evidence type="ECO:0000313" key="3">
    <source>
        <dbReference type="EMBL" id="MFD2546109.1"/>
    </source>
</evidence>
<accession>A0ABW5KBK1</accession>
<proteinExistence type="predicted"/>
<dbReference type="RefSeq" id="WP_380899577.1">
    <property type="nucleotide sequence ID" value="NZ_JBHUEG010000002.1"/>
</dbReference>
<evidence type="ECO:0000259" key="2">
    <source>
        <dbReference type="Pfam" id="PF14242"/>
    </source>
</evidence>
<name>A0ABW5KBK1_9SPHI</name>
<protein>
    <submittedName>
        <fullName evidence="3">DUF4342 domain-containing protein</fullName>
    </submittedName>
</protein>
<reference evidence="4" key="1">
    <citation type="journal article" date="2019" name="Int. J. Syst. Evol. Microbiol.">
        <title>The Global Catalogue of Microorganisms (GCM) 10K type strain sequencing project: providing services to taxonomists for standard genome sequencing and annotation.</title>
        <authorList>
            <consortium name="The Broad Institute Genomics Platform"/>
            <consortium name="The Broad Institute Genome Sequencing Center for Infectious Disease"/>
            <person name="Wu L."/>
            <person name="Ma J."/>
        </authorList>
    </citation>
    <scope>NUCLEOTIDE SEQUENCE [LARGE SCALE GENOMIC DNA]</scope>
    <source>
        <strain evidence="4">KCTC 42662</strain>
    </source>
</reference>
<dbReference type="Proteomes" id="UP001597545">
    <property type="component" value="Unassembled WGS sequence"/>
</dbReference>
<comment type="caution">
    <text evidence="3">The sequence shown here is derived from an EMBL/GenBank/DDBJ whole genome shotgun (WGS) entry which is preliminary data.</text>
</comment>
<feature type="domain" description="DUF4342" evidence="2">
    <location>
        <begin position="4"/>
        <end position="77"/>
    </location>
</feature>
<keyword evidence="4" id="KW-1185">Reference proteome</keyword>
<organism evidence="3 4">
    <name type="scientific">Sphingobacterium suaedae</name>
    <dbReference type="NCBI Taxonomy" id="1686402"/>
    <lineage>
        <taxon>Bacteria</taxon>
        <taxon>Pseudomonadati</taxon>
        <taxon>Bacteroidota</taxon>
        <taxon>Sphingobacteriia</taxon>
        <taxon>Sphingobacteriales</taxon>
        <taxon>Sphingobacteriaceae</taxon>
        <taxon>Sphingobacterium</taxon>
    </lineage>
</organism>
<evidence type="ECO:0000256" key="1">
    <source>
        <dbReference type="SAM" id="Phobius"/>
    </source>
</evidence>
<keyword evidence="1" id="KW-0812">Transmembrane</keyword>
<keyword evidence="1" id="KW-0472">Membrane</keyword>
<keyword evidence="1" id="KW-1133">Transmembrane helix</keyword>
<evidence type="ECO:0000313" key="4">
    <source>
        <dbReference type="Proteomes" id="UP001597545"/>
    </source>
</evidence>
<sequence>MKTKTTFNLNSEDVTNGFQKAFDWIQSTKVRIASKSGKEYVNIPLIITIVVALLVPFALIIGLVIGLALSLNISFQREVQDNKTQNDNVIDIK</sequence>